<dbReference type="eggNOG" id="COG0488">
    <property type="taxonomic scope" value="Bacteria"/>
</dbReference>
<dbReference type="InterPro" id="IPR027417">
    <property type="entry name" value="P-loop_NTPase"/>
</dbReference>
<dbReference type="CDD" id="cd03221">
    <property type="entry name" value="ABCF_EF-3"/>
    <property type="match status" value="2"/>
</dbReference>
<dbReference type="Proteomes" id="UP000008461">
    <property type="component" value="Chromosome"/>
</dbReference>
<dbReference type="InterPro" id="IPR003439">
    <property type="entry name" value="ABC_transporter-like_ATP-bd"/>
</dbReference>
<sequence>MLNITNVYIQYGDRILLNRINLTIGEKDKVGLVGRNGAGKSTLLKIIAGEMSPHDGKISRPSGASLGFLHQEMDIPKGRSVLDEVMTAFAEAKDLEIRIAEIHEEMETRTDYESQEYMDLLEEFAHVNDRFHYLGGESAQGEAERVLKGLGFKQTDLSRLTDEFSGGWQMRVELAKMLLRRPDFLLLDEPTNHLDIESIIWLETFLKDYTGAVILISHDKEFLDNVTLRTIEVELGNVFDYKAPYTKFVEMRRERREKQRASYENQQKVIAEKERTISRFMAKATKTKMAQSMQKQLDKIERIEIDDEDIAAMNIRFPTAPRAGQIVVEAHHLEKRYGDLLILDKVEFKMDRGDRVAFVGQNGQGKTTLAKIVVNEIPLSGGKLTLGHNVKIGYYAQNQSETLKSSETLLETMENAAPPEMRSRVRHILGAFMFSGEDADKKVSVLSGGERARLALACLLLNPFNLLVLDEPTNHLDIISKDVLKAALMEYDGSLIVVSHDRDFLSGLTNRTVEFRDRHLYNHIGDVNAFLEKRQLDNMRQVELSTKTTTPAVVASSNGTSNGTPARELSFEERKRLQRNVSNAEKKIERLEEDLVKFQKLMSDPEFYSKPDSTKTMQAYEAKKKELEGAMEEWEMATMELEG</sequence>
<dbReference type="AlphaFoldDB" id="F4KSP6"/>
<dbReference type="PANTHER" id="PTHR42855:SF2">
    <property type="entry name" value="DRUG RESISTANCE ABC TRANSPORTER,ATP-BINDING PROTEIN"/>
    <property type="match status" value="1"/>
</dbReference>
<dbReference type="Pfam" id="PF12848">
    <property type="entry name" value="ABC_tran_Xtn"/>
    <property type="match status" value="1"/>
</dbReference>
<dbReference type="InterPro" id="IPR051309">
    <property type="entry name" value="ABCF_ATPase"/>
</dbReference>
<dbReference type="HOGENOM" id="CLU_000604_36_0_10"/>
<evidence type="ECO:0000256" key="2">
    <source>
        <dbReference type="ARBA" id="ARBA00022840"/>
    </source>
</evidence>
<dbReference type="InterPro" id="IPR037118">
    <property type="entry name" value="Val-tRNA_synth_C_sf"/>
</dbReference>
<dbReference type="FunFam" id="3.40.50.300:FF:000011">
    <property type="entry name" value="Putative ABC transporter ATP-binding component"/>
    <property type="match status" value="1"/>
</dbReference>
<dbReference type="NCBIfam" id="NF000355">
    <property type="entry name" value="ribo_prot_ABC_F"/>
    <property type="match status" value="1"/>
</dbReference>
<dbReference type="GO" id="GO:0016887">
    <property type="term" value="F:ATP hydrolysis activity"/>
    <property type="evidence" value="ECO:0007669"/>
    <property type="project" value="InterPro"/>
</dbReference>
<feature type="compositionally biased region" description="Polar residues" evidence="3">
    <location>
        <begin position="548"/>
        <end position="564"/>
    </location>
</feature>
<feature type="domain" description="ABC transporter" evidence="4">
    <location>
        <begin position="328"/>
        <end position="549"/>
    </location>
</feature>
<dbReference type="InterPro" id="IPR032524">
    <property type="entry name" value="ABC_tran_C"/>
</dbReference>
<proteinExistence type="predicted"/>
<dbReference type="SMART" id="SM00382">
    <property type="entry name" value="AAA"/>
    <property type="match status" value="2"/>
</dbReference>
<dbReference type="RefSeq" id="WP_013762574.1">
    <property type="nucleotide sequence ID" value="NC_015510.1"/>
</dbReference>
<evidence type="ECO:0000313" key="5">
    <source>
        <dbReference type="EMBL" id="AEE48010.1"/>
    </source>
</evidence>
<dbReference type="Pfam" id="PF00005">
    <property type="entry name" value="ABC_tran"/>
    <property type="match status" value="2"/>
</dbReference>
<dbReference type="PROSITE" id="PS00211">
    <property type="entry name" value="ABC_TRANSPORTER_1"/>
    <property type="match status" value="2"/>
</dbReference>
<dbReference type="GO" id="GO:0005524">
    <property type="term" value="F:ATP binding"/>
    <property type="evidence" value="ECO:0007669"/>
    <property type="project" value="UniProtKB-KW"/>
</dbReference>
<keyword evidence="1" id="KW-0547">Nucleotide-binding</keyword>
<feature type="domain" description="ABC transporter" evidence="4">
    <location>
        <begin position="2"/>
        <end position="260"/>
    </location>
</feature>
<dbReference type="PANTHER" id="PTHR42855">
    <property type="entry name" value="ABC TRANSPORTER ATP-BINDING SUBUNIT"/>
    <property type="match status" value="1"/>
</dbReference>
<dbReference type="Gene3D" id="3.40.50.300">
    <property type="entry name" value="P-loop containing nucleotide triphosphate hydrolases"/>
    <property type="match status" value="2"/>
</dbReference>
<dbReference type="STRING" id="760192.Halhy_0097"/>
<dbReference type="Pfam" id="PF16326">
    <property type="entry name" value="ABC_tran_CTD"/>
    <property type="match status" value="1"/>
</dbReference>
<evidence type="ECO:0000256" key="1">
    <source>
        <dbReference type="ARBA" id="ARBA00022741"/>
    </source>
</evidence>
<gene>
    <name evidence="5" type="ordered locus">Halhy_0097</name>
</gene>
<dbReference type="PROSITE" id="PS50893">
    <property type="entry name" value="ABC_TRANSPORTER_2"/>
    <property type="match status" value="2"/>
</dbReference>
<feature type="region of interest" description="Disordered" evidence="3">
    <location>
        <begin position="548"/>
        <end position="570"/>
    </location>
</feature>
<dbReference type="KEGG" id="hhy:Halhy_0097"/>
<dbReference type="InterPro" id="IPR017871">
    <property type="entry name" value="ABC_transporter-like_CS"/>
</dbReference>
<dbReference type="OrthoDB" id="1521973at2"/>
<dbReference type="InterPro" id="IPR032781">
    <property type="entry name" value="ABC_tran_Xtn"/>
</dbReference>
<organism evidence="5 6">
    <name type="scientific">Haliscomenobacter hydrossis (strain ATCC 27775 / DSM 1100 / LMG 10767 / O)</name>
    <dbReference type="NCBI Taxonomy" id="760192"/>
    <lineage>
        <taxon>Bacteria</taxon>
        <taxon>Pseudomonadati</taxon>
        <taxon>Bacteroidota</taxon>
        <taxon>Saprospiria</taxon>
        <taxon>Saprospirales</taxon>
        <taxon>Haliscomenobacteraceae</taxon>
        <taxon>Haliscomenobacter</taxon>
    </lineage>
</organism>
<name>F4KSP6_HALH1</name>
<dbReference type="SUPFAM" id="SSF52540">
    <property type="entry name" value="P-loop containing nucleoside triphosphate hydrolases"/>
    <property type="match status" value="2"/>
</dbReference>
<evidence type="ECO:0000313" key="6">
    <source>
        <dbReference type="Proteomes" id="UP000008461"/>
    </source>
</evidence>
<evidence type="ECO:0000256" key="3">
    <source>
        <dbReference type="SAM" id="MobiDB-lite"/>
    </source>
</evidence>
<dbReference type="InterPro" id="IPR003593">
    <property type="entry name" value="AAA+_ATPase"/>
</dbReference>
<keyword evidence="6" id="KW-1185">Reference proteome</keyword>
<evidence type="ECO:0000259" key="4">
    <source>
        <dbReference type="PROSITE" id="PS50893"/>
    </source>
</evidence>
<protein>
    <submittedName>
        <fullName evidence="5">ABC transporter related protein</fullName>
    </submittedName>
</protein>
<accession>F4KSP6</accession>
<keyword evidence="2" id="KW-0067">ATP-binding</keyword>
<dbReference type="Gene3D" id="1.10.287.380">
    <property type="entry name" value="Valyl-tRNA synthetase, C-terminal domain"/>
    <property type="match status" value="1"/>
</dbReference>
<dbReference type="EMBL" id="CP002691">
    <property type="protein sequence ID" value="AEE48010.1"/>
    <property type="molecule type" value="Genomic_DNA"/>
</dbReference>
<dbReference type="GO" id="GO:0003677">
    <property type="term" value="F:DNA binding"/>
    <property type="evidence" value="ECO:0007669"/>
    <property type="project" value="InterPro"/>
</dbReference>
<reference key="2">
    <citation type="submission" date="2011-04" db="EMBL/GenBank/DDBJ databases">
        <title>Complete sequence of chromosome of Haliscomenobacter hydrossis DSM 1100.</title>
        <authorList>
            <consortium name="US DOE Joint Genome Institute (JGI-PGF)"/>
            <person name="Lucas S."/>
            <person name="Han J."/>
            <person name="Lapidus A."/>
            <person name="Bruce D."/>
            <person name="Goodwin L."/>
            <person name="Pitluck S."/>
            <person name="Peters L."/>
            <person name="Kyrpides N."/>
            <person name="Mavromatis K."/>
            <person name="Ivanova N."/>
            <person name="Ovchinnikova G."/>
            <person name="Pagani I."/>
            <person name="Daligault H."/>
            <person name="Detter J.C."/>
            <person name="Han C."/>
            <person name="Land M."/>
            <person name="Hauser L."/>
            <person name="Markowitz V."/>
            <person name="Cheng J.-F."/>
            <person name="Hugenholtz P."/>
            <person name="Woyke T."/>
            <person name="Wu D."/>
            <person name="Verbarg S."/>
            <person name="Frueling A."/>
            <person name="Brambilla E."/>
            <person name="Klenk H.-P."/>
            <person name="Eisen J.A."/>
        </authorList>
    </citation>
    <scope>NUCLEOTIDE SEQUENCE</scope>
    <source>
        <strain>DSM 1100</strain>
    </source>
</reference>
<reference evidence="5 6" key="1">
    <citation type="journal article" date="2011" name="Stand. Genomic Sci.">
        <title>Complete genome sequence of Haliscomenobacter hydrossis type strain (O).</title>
        <authorList>
            <consortium name="US DOE Joint Genome Institute (JGI-PGF)"/>
            <person name="Daligault H."/>
            <person name="Lapidus A."/>
            <person name="Zeytun A."/>
            <person name="Nolan M."/>
            <person name="Lucas S."/>
            <person name="Del Rio T.G."/>
            <person name="Tice H."/>
            <person name="Cheng J.F."/>
            <person name="Tapia R."/>
            <person name="Han C."/>
            <person name="Goodwin L."/>
            <person name="Pitluck S."/>
            <person name="Liolios K."/>
            <person name="Pagani I."/>
            <person name="Ivanova N."/>
            <person name="Huntemann M."/>
            <person name="Mavromatis K."/>
            <person name="Mikhailova N."/>
            <person name="Pati A."/>
            <person name="Chen A."/>
            <person name="Palaniappan K."/>
            <person name="Land M."/>
            <person name="Hauser L."/>
            <person name="Brambilla E.M."/>
            <person name="Rohde M."/>
            <person name="Verbarg S."/>
            <person name="Goker M."/>
            <person name="Bristow J."/>
            <person name="Eisen J.A."/>
            <person name="Markowitz V."/>
            <person name="Hugenholtz P."/>
            <person name="Kyrpides N.C."/>
            <person name="Klenk H.P."/>
            <person name="Woyke T."/>
        </authorList>
    </citation>
    <scope>NUCLEOTIDE SEQUENCE [LARGE SCALE GENOMIC DNA]</scope>
    <source>
        <strain evidence="6">ATCC 27775 / DSM 1100 / LMG 10767 / O</strain>
    </source>
</reference>